<evidence type="ECO:0000259" key="4">
    <source>
        <dbReference type="PROSITE" id="PS50893"/>
    </source>
</evidence>
<keyword evidence="6" id="KW-1185">Reference proteome</keyword>
<proteinExistence type="inferred from homology"/>
<dbReference type="SMART" id="SM00382">
    <property type="entry name" value="AAA"/>
    <property type="match status" value="1"/>
</dbReference>
<sequence length="235" mass="25186">MGLSLRVEGLEVPGPDGRVLLRLDTLSLPAGARLGVRGPSGAGKSTFLYAIAGLMHGARGRVAWEDTDLLSLRTEARTRFRAETIGMIFQDFLLFDELGPMANATLTAMFHPRRRRAPLRARAASLLEQLGLPETPRPVATFSGGERQRVAVARALAADAPVLLADEPTASLHREAADRLIDDLAELARARGTTLVAVSHDPALLERMDQVITLQDGGLVPEDTVGAARTARETA</sequence>
<dbReference type="AlphaFoldDB" id="A0A5M6IFS9"/>
<evidence type="ECO:0000256" key="2">
    <source>
        <dbReference type="ARBA" id="ARBA00022741"/>
    </source>
</evidence>
<dbReference type="InterPro" id="IPR015854">
    <property type="entry name" value="ABC_transpr_LolD-like"/>
</dbReference>
<keyword evidence="2" id="KW-0547">Nucleotide-binding</keyword>
<dbReference type="GO" id="GO:0005524">
    <property type="term" value="F:ATP binding"/>
    <property type="evidence" value="ECO:0007669"/>
    <property type="project" value="UniProtKB-KW"/>
</dbReference>
<evidence type="ECO:0000313" key="5">
    <source>
        <dbReference type="EMBL" id="KAA5606438.1"/>
    </source>
</evidence>
<dbReference type="PANTHER" id="PTHR24220:SF689">
    <property type="entry name" value="LIPOPROTEIN-RELEASING SYSTEM ATP-BINDING PROTEIN LOLD"/>
    <property type="match status" value="1"/>
</dbReference>
<dbReference type="GO" id="GO:0005886">
    <property type="term" value="C:plasma membrane"/>
    <property type="evidence" value="ECO:0007669"/>
    <property type="project" value="TreeGrafter"/>
</dbReference>
<dbReference type="EMBL" id="VWPJ01000004">
    <property type="protein sequence ID" value="KAA5606438.1"/>
    <property type="molecule type" value="Genomic_DNA"/>
</dbReference>
<organism evidence="5 6">
    <name type="scientific">Roseospira marina</name>
    <dbReference type="NCBI Taxonomy" id="140057"/>
    <lineage>
        <taxon>Bacteria</taxon>
        <taxon>Pseudomonadati</taxon>
        <taxon>Pseudomonadota</taxon>
        <taxon>Alphaproteobacteria</taxon>
        <taxon>Rhodospirillales</taxon>
        <taxon>Rhodospirillaceae</taxon>
        <taxon>Roseospira</taxon>
    </lineage>
</organism>
<dbReference type="InterPro" id="IPR017871">
    <property type="entry name" value="ABC_transporter-like_CS"/>
</dbReference>
<dbReference type="SUPFAM" id="SSF52540">
    <property type="entry name" value="P-loop containing nucleoside triphosphate hydrolases"/>
    <property type="match status" value="1"/>
</dbReference>
<dbReference type="GO" id="GO:0022857">
    <property type="term" value="F:transmembrane transporter activity"/>
    <property type="evidence" value="ECO:0007669"/>
    <property type="project" value="TreeGrafter"/>
</dbReference>
<name>A0A5M6IFS9_9PROT</name>
<dbReference type="PANTHER" id="PTHR24220">
    <property type="entry name" value="IMPORT ATP-BINDING PROTEIN"/>
    <property type="match status" value="1"/>
</dbReference>
<dbReference type="InterPro" id="IPR027417">
    <property type="entry name" value="P-loop_NTPase"/>
</dbReference>
<dbReference type="Proteomes" id="UP000324065">
    <property type="component" value="Unassembled WGS sequence"/>
</dbReference>
<comment type="caution">
    <text evidence="5">The sequence shown here is derived from an EMBL/GenBank/DDBJ whole genome shotgun (WGS) entry which is preliminary data.</text>
</comment>
<keyword evidence="3 5" id="KW-0067">ATP-binding</keyword>
<protein>
    <submittedName>
        <fullName evidence="5">ATP-binding cassette domain-containing protein</fullName>
    </submittedName>
</protein>
<comment type="similarity">
    <text evidence="1">Belongs to the ABC transporter superfamily.</text>
</comment>
<dbReference type="PROSITE" id="PS00211">
    <property type="entry name" value="ABC_TRANSPORTER_1"/>
    <property type="match status" value="1"/>
</dbReference>
<evidence type="ECO:0000256" key="1">
    <source>
        <dbReference type="ARBA" id="ARBA00005417"/>
    </source>
</evidence>
<dbReference type="GO" id="GO:0016887">
    <property type="term" value="F:ATP hydrolysis activity"/>
    <property type="evidence" value="ECO:0007669"/>
    <property type="project" value="InterPro"/>
</dbReference>
<gene>
    <name evidence="5" type="ORF">F1188_06105</name>
</gene>
<evidence type="ECO:0000256" key="3">
    <source>
        <dbReference type="ARBA" id="ARBA00022840"/>
    </source>
</evidence>
<dbReference type="Gene3D" id="3.40.50.300">
    <property type="entry name" value="P-loop containing nucleotide triphosphate hydrolases"/>
    <property type="match status" value="1"/>
</dbReference>
<evidence type="ECO:0000313" key="6">
    <source>
        <dbReference type="Proteomes" id="UP000324065"/>
    </source>
</evidence>
<dbReference type="Pfam" id="PF00005">
    <property type="entry name" value="ABC_tran"/>
    <property type="match status" value="1"/>
</dbReference>
<reference evidence="5 6" key="1">
    <citation type="submission" date="2019-09" db="EMBL/GenBank/DDBJ databases">
        <title>Genome sequence of Roseospira marina, one of the more divergent members of the non-sulfur purple photosynthetic bacterial family, the Rhodospirillaceae.</title>
        <authorList>
            <person name="Meyer T."/>
            <person name="Kyndt J."/>
        </authorList>
    </citation>
    <scope>NUCLEOTIDE SEQUENCE [LARGE SCALE GENOMIC DNA]</scope>
    <source>
        <strain evidence="5 6">DSM 15113</strain>
    </source>
</reference>
<dbReference type="InterPro" id="IPR003439">
    <property type="entry name" value="ABC_transporter-like_ATP-bd"/>
</dbReference>
<dbReference type="InterPro" id="IPR003593">
    <property type="entry name" value="AAA+_ATPase"/>
</dbReference>
<dbReference type="PROSITE" id="PS50893">
    <property type="entry name" value="ABC_TRANSPORTER_2"/>
    <property type="match status" value="1"/>
</dbReference>
<dbReference type="OrthoDB" id="9787227at2"/>
<feature type="domain" description="ABC transporter" evidence="4">
    <location>
        <begin position="5"/>
        <end position="234"/>
    </location>
</feature>
<dbReference type="RefSeq" id="WP_150061507.1">
    <property type="nucleotide sequence ID" value="NZ_JACHII010000006.1"/>
</dbReference>
<accession>A0A5M6IFS9</accession>